<evidence type="ECO:0000259" key="15">
    <source>
        <dbReference type="PROSITE" id="PS51831"/>
    </source>
</evidence>
<gene>
    <name evidence="14 16" type="primary">nadD</name>
    <name evidence="16" type="ORF">IAD24_01760</name>
</gene>
<evidence type="ECO:0000256" key="2">
    <source>
        <dbReference type="ARBA" id="ARBA00005019"/>
    </source>
</evidence>
<dbReference type="PANTHER" id="PTHR39321:SF3">
    <property type="entry name" value="PHOSPHOPANTETHEINE ADENYLYLTRANSFERASE"/>
    <property type="match status" value="1"/>
</dbReference>
<dbReference type="Gene3D" id="3.40.50.620">
    <property type="entry name" value="HUPs"/>
    <property type="match status" value="1"/>
</dbReference>
<evidence type="ECO:0000256" key="8">
    <source>
        <dbReference type="ARBA" id="ARBA00022801"/>
    </source>
</evidence>
<feature type="domain" description="HD" evidence="15">
    <location>
        <begin position="217"/>
        <end position="328"/>
    </location>
</feature>
<evidence type="ECO:0000256" key="12">
    <source>
        <dbReference type="ARBA" id="ARBA00048721"/>
    </source>
</evidence>
<proteinExistence type="inferred from homology"/>
<keyword evidence="8" id="KW-0378">Hydrolase</keyword>
<evidence type="ECO:0000256" key="13">
    <source>
        <dbReference type="ARBA" id="ARBA00049417"/>
    </source>
</evidence>
<reference evidence="16" key="1">
    <citation type="submission" date="2020-10" db="EMBL/GenBank/DDBJ databases">
        <authorList>
            <person name="Gilroy R."/>
        </authorList>
    </citation>
    <scope>NUCLEOTIDE SEQUENCE</scope>
    <source>
        <strain evidence="16">ChiGjej2B2-16831</strain>
    </source>
</reference>
<dbReference type="CDD" id="cd02165">
    <property type="entry name" value="NMNAT"/>
    <property type="match status" value="1"/>
</dbReference>
<keyword evidence="5 14" id="KW-0548">Nucleotidyltransferase</keyword>
<keyword evidence="11 14" id="KW-0520">NAD</keyword>
<dbReference type="AlphaFoldDB" id="A0A9D1N2R6"/>
<dbReference type="NCBIfam" id="TIGR00482">
    <property type="entry name" value="nicotinate (nicotinamide) nucleotide adenylyltransferase"/>
    <property type="match status" value="1"/>
</dbReference>
<evidence type="ECO:0000256" key="10">
    <source>
        <dbReference type="ARBA" id="ARBA00023004"/>
    </source>
</evidence>
<dbReference type="SUPFAM" id="SSF52374">
    <property type="entry name" value="Nucleotidylyl transferase"/>
    <property type="match status" value="1"/>
</dbReference>
<reference evidence="16" key="2">
    <citation type="journal article" date="2021" name="PeerJ">
        <title>Extensive microbial diversity within the chicken gut microbiome revealed by metagenomics and culture.</title>
        <authorList>
            <person name="Gilroy R."/>
            <person name="Ravi A."/>
            <person name="Getino M."/>
            <person name="Pursley I."/>
            <person name="Horton D.L."/>
            <person name="Alikhan N.F."/>
            <person name="Baker D."/>
            <person name="Gharbi K."/>
            <person name="Hall N."/>
            <person name="Watson M."/>
            <person name="Adriaenssens E.M."/>
            <person name="Foster-Nyarko E."/>
            <person name="Jarju S."/>
            <person name="Secka A."/>
            <person name="Antonio M."/>
            <person name="Oren A."/>
            <person name="Chaudhuri R.R."/>
            <person name="La Ragione R."/>
            <person name="Hildebrand F."/>
            <person name="Pallen M.J."/>
        </authorList>
    </citation>
    <scope>NUCLEOTIDE SEQUENCE</scope>
    <source>
        <strain evidence="16">ChiGjej2B2-16831</strain>
    </source>
</reference>
<organism evidence="16 17">
    <name type="scientific">Candidatus Aphodomorpha intestinavium</name>
    <dbReference type="NCBI Taxonomy" id="2840672"/>
    <lineage>
        <taxon>Bacteria</taxon>
        <taxon>Bacillati</taxon>
        <taxon>Bacillota</taxon>
        <taxon>Clostridia</taxon>
        <taxon>Eubacteriales</taxon>
        <taxon>Candidatus Aphodomorpha</taxon>
    </lineage>
</organism>
<comment type="catalytic activity">
    <reaction evidence="12 14">
        <text>nicotinate beta-D-ribonucleotide + ATP + H(+) = deamido-NAD(+) + diphosphate</text>
        <dbReference type="Rhea" id="RHEA:22860"/>
        <dbReference type="ChEBI" id="CHEBI:15378"/>
        <dbReference type="ChEBI" id="CHEBI:30616"/>
        <dbReference type="ChEBI" id="CHEBI:33019"/>
        <dbReference type="ChEBI" id="CHEBI:57502"/>
        <dbReference type="ChEBI" id="CHEBI:58437"/>
        <dbReference type="EC" id="2.7.7.18"/>
    </reaction>
</comment>
<dbReference type="NCBIfam" id="TIGR00488">
    <property type="entry name" value="bis(5'-nucleosyl)-tetraphosphatase (symmetrical) YqeK"/>
    <property type="match status" value="1"/>
</dbReference>
<dbReference type="InterPro" id="IPR005249">
    <property type="entry name" value="YqeK"/>
</dbReference>
<evidence type="ECO:0000256" key="6">
    <source>
        <dbReference type="ARBA" id="ARBA00022723"/>
    </source>
</evidence>
<keyword evidence="3 14" id="KW-0662">Pyridine nucleotide biosynthesis</keyword>
<dbReference type="Pfam" id="PF01966">
    <property type="entry name" value="HD"/>
    <property type="match status" value="1"/>
</dbReference>
<dbReference type="GO" id="GO:0008803">
    <property type="term" value="F:bis(5'-nucleosyl)-tetraphosphatase (symmetrical) activity"/>
    <property type="evidence" value="ECO:0007669"/>
    <property type="project" value="UniProtKB-EC"/>
</dbReference>
<dbReference type="Pfam" id="PF01467">
    <property type="entry name" value="CTP_transf_like"/>
    <property type="match status" value="1"/>
</dbReference>
<dbReference type="GO" id="GO:0005524">
    <property type="term" value="F:ATP binding"/>
    <property type="evidence" value="ECO:0007669"/>
    <property type="project" value="UniProtKB-KW"/>
</dbReference>
<keyword evidence="7 14" id="KW-0547">Nucleotide-binding</keyword>
<dbReference type="SUPFAM" id="SSF109604">
    <property type="entry name" value="HD-domain/PDEase-like"/>
    <property type="match status" value="1"/>
</dbReference>
<dbReference type="Gene3D" id="1.10.3210.10">
    <property type="entry name" value="Hypothetical protein af1432"/>
    <property type="match status" value="1"/>
</dbReference>
<dbReference type="PANTHER" id="PTHR39321">
    <property type="entry name" value="NICOTINATE-NUCLEOTIDE ADENYLYLTRANSFERASE-RELATED"/>
    <property type="match status" value="1"/>
</dbReference>
<dbReference type="EC" id="2.7.7.18" evidence="14"/>
<dbReference type="PROSITE" id="PS51831">
    <property type="entry name" value="HD"/>
    <property type="match status" value="1"/>
</dbReference>
<keyword evidence="4 14" id="KW-0808">Transferase</keyword>
<keyword evidence="9 14" id="KW-0067">ATP-binding</keyword>
<dbReference type="CDD" id="cd00077">
    <property type="entry name" value="HDc"/>
    <property type="match status" value="1"/>
</dbReference>
<evidence type="ECO:0000256" key="11">
    <source>
        <dbReference type="ARBA" id="ARBA00023027"/>
    </source>
</evidence>
<comment type="similarity">
    <text evidence="14">Belongs to the NadD family.</text>
</comment>
<comment type="catalytic activity">
    <reaction evidence="13">
        <text>P(1),P(4)-bis(5'-adenosyl) tetraphosphate + H2O = 2 ADP + 2 H(+)</text>
        <dbReference type="Rhea" id="RHEA:24252"/>
        <dbReference type="ChEBI" id="CHEBI:15377"/>
        <dbReference type="ChEBI" id="CHEBI:15378"/>
        <dbReference type="ChEBI" id="CHEBI:58141"/>
        <dbReference type="ChEBI" id="CHEBI:456216"/>
        <dbReference type="EC" id="3.6.1.41"/>
    </reaction>
</comment>
<dbReference type="EMBL" id="DVNZ01000058">
    <property type="protein sequence ID" value="HIU93861.1"/>
    <property type="molecule type" value="Genomic_DNA"/>
</dbReference>
<dbReference type="SMART" id="SM00471">
    <property type="entry name" value="HDc"/>
    <property type="match status" value="1"/>
</dbReference>
<dbReference type="GO" id="GO:0046872">
    <property type="term" value="F:metal ion binding"/>
    <property type="evidence" value="ECO:0007669"/>
    <property type="project" value="UniProtKB-KW"/>
</dbReference>
<keyword evidence="6" id="KW-0479">Metal-binding</keyword>
<comment type="pathway">
    <text evidence="2 14">Cofactor biosynthesis; NAD(+) biosynthesis; deamido-NAD(+) from nicotinate D-ribonucleotide: step 1/1.</text>
</comment>
<protein>
    <recommendedName>
        <fullName evidence="14">Probable nicotinate-nucleotide adenylyltransferase</fullName>
        <ecNumber evidence="14">2.7.7.18</ecNumber>
    </recommendedName>
    <alternativeName>
        <fullName evidence="14">Deamido-NAD(+) diphosphorylase</fullName>
    </alternativeName>
    <alternativeName>
        <fullName evidence="14">Deamido-NAD(+) pyrophosphorylase</fullName>
    </alternativeName>
    <alternativeName>
        <fullName evidence="14">Nicotinate mononucleotide adenylyltransferase</fullName>
        <shortName evidence="14">NaMN adenylyltransferase</shortName>
    </alternativeName>
</protein>
<dbReference type="Proteomes" id="UP000824128">
    <property type="component" value="Unassembled WGS sequence"/>
</dbReference>
<evidence type="ECO:0000256" key="5">
    <source>
        <dbReference type="ARBA" id="ARBA00022695"/>
    </source>
</evidence>
<dbReference type="InterPro" id="IPR003607">
    <property type="entry name" value="HD/PDEase_dom"/>
</dbReference>
<dbReference type="InterPro" id="IPR006674">
    <property type="entry name" value="HD_domain"/>
</dbReference>
<dbReference type="NCBIfam" id="NF000840">
    <property type="entry name" value="PRK00071.1-3"/>
    <property type="match status" value="1"/>
</dbReference>
<comment type="caution">
    <text evidence="16">The sequence shown here is derived from an EMBL/GenBank/DDBJ whole genome shotgun (WGS) entry which is preliminary data.</text>
</comment>
<evidence type="ECO:0000313" key="16">
    <source>
        <dbReference type="EMBL" id="HIU93861.1"/>
    </source>
</evidence>
<evidence type="ECO:0000256" key="14">
    <source>
        <dbReference type="HAMAP-Rule" id="MF_00244"/>
    </source>
</evidence>
<dbReference type="HAMAP" id="MF_00244">
    <property type="entry name" value="NaMN_adenylyltr"/>
    <property type="match status" value="1"/>
</dbReference>
<evidence type="ECO:0000256" key="7">
    <source>
        <dbReference type="ARBA" id="ARBA00022741"/>
    </source>
</evidence>
<evidence type="ECO:0000313" key="17">
    <source>
        <dbReference type="Proteomes" id="UP000824128"/>
    </source>
</evidence>
<dbReference type="InterPro" id="IPR004821">
    <property type="entry name" value="Cyt_trans-like"/>
</dbReference>
<evidence type="ECO:0000256" key="4">
    <source>
        <dbReference type="ARBA" id="ARBA00022679"/>
    </source>
</evidence>
<sequence length="394" mass="41947">MRIGILGGTFNPIHAGHVQMAVAARDALRLDRVLLMVAADPPHKRVAEAVEGAHRLRMAQLAAAGLPRVEASDLELRRTGRSYTVDTLRELHGRYPGALLYWIVGSDMLHDMPTWHRVEEIFRLCEVAAFARAGQDGGDGEAAERLRRAYGARITLLHAPVDGVSSTQVRGRVHAALPVERLVPEAALPYLYEQGLYLPAAVEAGRARLCAALPARRYRHTMGVVRQAAVLCGRYGADGRTCLAARMAALLHDCAKALPAARLAVLGGDDTPGASEVLHAPAGAVLARMAYGVTDDAVLRAIRLHCTGDAGMALLDMIVYLADLTEPGRAFPGVQRYREALSLGPEGAMRAALAGVIAHLRAQGQAVHPASLRAARYFAAAPDGEGALQPPAQG</sequence>
<dbReference type="InterPro" id="IPR005248">
    <property type="entry name" value="NadD/NMNAT"/>
</dbReference>
<dbReference type="GO" id="GO:0009435">
    <property type="term" value="P:NAD+ biosynthetic process"/>
    <property type="evidence" value="ECO:0007669"/>
    <property type="project" value="UniProtKB-UniRule"/>
</dbReference>
<comment type="function">
    <text evidence="1 14">Catalyzes the reversible adenylation of nicotinate mononucleotide (NaMN) to nicotinic acid adenine dinucleotide (NaAD).</text>
</comment>
<name>A0A9D1N2R6_9FIRM</name>
<dbReference type="GO" id="GO:0004515">
    <property type="term" value="F:nicotinate-nucleotide adenylyltransferase activity"/>
    <property type="evidence" value="ECO:0007669"/>
    <property type="project" value="UniProtKB-UniRule"/>
</dbReference>
<dbReference type="InterPro" id="IPR014729">
    <property type="entry name" value="Rossmann-like_a/b/a_fold"/>
</dbReference>
<accession>A0A9D1N2R6</accession>
<evidence type="ECO:0000256" key="3">
    <source>
        <dbReference type="ARBA" id="ARBA00022642"/>
    </source>
</evidence>
<evidence type="ECO:0000256" key="9">
    <source>
        <dbReference type="ARBA" id="ARBA00022840"/>
    </source>
</evidence>
<evidence type="ECO:0000256" key="1">
    <source>
        <dbReference type="ARBA" id="ARBA00002324"/>
    </source>
</evidence>
<keyword evidence="10" id="KW-0408">Iron</keyword>